<dbReference type="AlphaFoldDB" id="A0A1Y1W4R4"/>
<dbReference type="GO" id="GO:0030695">
    <property type="term" value="F:GTPase regulator activity"/>
    <property type="evidence" value="ECO:0007669"/>
    <property type="project" value="TreeGrafter"/>
</dbReference>
<dbReference type="PANTHER" id="PTHR31010:SF2">
    <property type="entry name" value="RAN-SPECIFIC GTPASE-ACTIVATING PROTEIN 30"/>
    <property type="match status" value="1"/>
</dbReference>
<evidence type="ECO:0000256" key="1">
    <source>
        <dbReference type="SAM" id="MobiDB-lite"/>
    </source>
</evidence>
<dbReference type="Proteomes" id="UP000193922">
    <property type="component" value="Unassembled WGS sequence"/>
</dbReference>
<reference evidence="2 3" key="1">
    <citation type="submission" date="2016-07" db="EMBL/GenBank/DDBJ databases">
        <title>Pervasive Adenine N6-methylation of Active Genes in Fungi.</title>
        <authorList>
            <consortium name="DOE Joint Genome Institute"/>
            <person name="Mondo S.J."/>
            <person name="Dannebaum R.O."/>
            <person name="Kuo R.C."/>
            <person name="Labutti K."/>
            <person name="Haridas S."/>
            <person name="Kuo A."/>
            <person name="Salamov A."/>
            <person name="Ahrendt S.R."/>
            <person name="Lipzen A."/>
            <person name="Sullivan W."/>
            <person name="Andreopoulos W.B."/>
            <person name="Clum A."/>
            <person name="Lindquist E."/>
            <person name="Daum C."/>
            <person name="Ramamoorthy G.K."/>
            <person name="Gryganskyi A."/>
            <person name="Culley D."/>
            <person name="Magnuson J.K."/>
            <person name="James T.Y."/>
            <person name="O'Malley M.A."/>
            <person name="Stajich J.E."/>
            <person name="Spatafora J.W."/>
            <person name="Visel A."/>
            <person name="Grigoriev I.V."/>
        </authorList>
    </citation>
    <scope>NUCLEOTIDE SEQUENCE [LARGE SCALE GENOMIC DNA]</scope>
    <source>
        <strain evidence="2 3">ATCC 12442</strain>
    </source>
</reference>
<dbReference type="OrthoDB" id="512915at2759"/>
<proteinExistence type="predicted"/>
<keyword evidence="3" id="KW-1185">Reference proteome</keyword>
<comment type="caution">
    <text evidence="2">The sequence shown here is derived from an EMBL/GenBank/DDBJ whole genome shotgun (WGS) entry which is preliminary data.</text>
</comment>
<evidence type="ECO:0000313" key="3">
    <source>
        <dbReference type="Proteomes" id="UP000193922"/>
    </source>
</evidence>
<dbReference type="RefSeq" id="XP_040742293.1">
    <property type="nucleotide sequence ID" value="XM_040884701.1"/>
</dbReference>
<evidence type="ECO:0000313" key="2">
    <source>
        <dbReference type="EMBL" id="ORX68511.1"/>
    </source>
</evidence>
<accession>A0A1Y1W4R4</accession>
<dbReference type="GO" id="GO:0005634">
    <property type="term" value="C:nucleus"/>
    <property type="evidence" value="ECO:0007669"/>
    <property type="project" value="TreeGrafter"/>
</dbReference>
<name>A0A1Y1W4R4_9FUNG</name>
<protein>
    <submittedName>
        <fullName evidence="2">Ran-binding-domain-containing protein</fullName>
    </submittedName>
</protein>
<dbReference type="GO" id="GO:0005737">
    <property type="term" value="C:cytoplasm"/>
    <property type="evidence" value="ECO:0007669"/>
    <property type="project" value="TreeGrafter"/>
</dbReference>
<dbReference type="InterPro" id="IPR008812">
    <property type="entry name" value="Ran_GTP-bd-rel"/>
</dbReference>
<gene>
    <name evidence="2" type="ORF">DL89DRAFT_224629</name>
</gene>
<dbReference type="EMBL" id="MCFD01000009">
    <property type="protein sequence ID" value="ORX68511.1"/>
    <property type="molecule type" value="Genomic_DNA"/>
</dbReference>
<dbReference type="PANTHER" id="PTHR31010">
    <property type="entry name" value="RAN-SPECIFIC GTPASE-ACTIVATING PROTEIN 30-RELATED"/>
    <property type="match status" value="1"/>
</dbReference>
<sequence length="415" mass="45440">MDELFSSLAMQTVKLVGKAAFGAASSIAMKRVTEYVKSLPELSSKGPSELDQLRSRFASKLRIVTPAIDLIEIIAARGHSTMTSVLQLTHGLRRDIVKFSEKLERLEAAGAKRAELSLLAKIEEAVPLLNLALTTSGSALGRSDASRRVTGAADAGISTPFSLRLYSLFVGSVRPKTRNDFTWKEEYAKCQAELWRVPADDKEAADALQYELRIIEDLNDGRYHEDEEASDKVTLAAGSTVKPGRVMRMRLDSIANMHYTSAGSLLNIEESNSPVLVVHFQTGAGRNYDGESDEGEEDAQTIRESQVDKWYALEVLDEADDAPDGSESDSDSEDDSAEPLLEYMVRLAAVEMSEQMSHLEVPDEKLRLYLTDAPVETNVAMRIPGAQSLAATPQRSRSSVLASKEQSAVGSPRRL</sequence>
<feature type="compositionally biased region" description="Polar residues" evidence="1">
    <location>
        <begin position="389"/>
        <end position="409"/>
    </location>
</feature>
<dbReference type="GeneID" id="63801349"/>
<organism evidence="2 3">
    <name type="scientific">Linderina pennispora</name>
    <dbReference type="NCBI Taxonomy" id="61395"/>
    <lineage>
        <taxon>Eukaryota</taxon>
        <taxon>Fungi</taxon>
        <taxon>Fungi incertae sedis</taxon>
        <taxon>Zoopagomycota</taxon>
        <taxon>Kickxellomycotina</taxon>
        <taxon>Kickxellomycetes</taxon>
        <taxon>Kickxellales</taxon>
        <taxon>Kickxellaceae</taxon>
        <taxon>Linderina</taxon>
    </lineage>
</organism>
<feature type="region of interest" description="Disordered" evidence="1">
    <location>
        <begin position="389"/>
        <end position="415"/>
    </location>
</feature>
<dbReference type="Pfam" id="PF05508">
    <property type="entry name" value="Ran-binding"/>
    <property type="match status" value="2"/>
</dbReference>